<dbReference type="OrthoDB" id="2237635at2"/>
<evidence type="ECO:0000313" key="3">
    <source>
        <dbReference type="Proteomes" id="UP000183816"/>
    </source>
</evidence>
<feature type="transmembrane region" description="Helical" evidence="1">
    <location>
        <begin position="166"/>
        <end position="191"/>
    </location>
</feature>
<keyword evidence="1" id="KW-1133">Transmembrane helix</keyword>
<evidence type="ECO:0008006" key="4">
    <source>
        <dbReference type="Google" id="ProtNLM"/>
    </source>
</evidence>
<dbReference type="RefSeq" id="WP_074482539.1">
    <property type="nucleotide sequence ID" value="NZ_FNJK01000004.1"/>
</dbReference>
<proteinExistence type="predicted"/>
<keyword evidence="1" id="KW-0472">Membrane</keyword>
<evidence type="ECO:0000313" key="2">
    <source>
        <dbReference type="EMBL" id="SDP03038.1"/>
    </source>
</evidence>
<dbReference type="AlphaFoldDB" id="A0A1H0PEG3"/>
<organism evidence="2 3">
    <name type="scientific">Streptococcus equinus</name>
    <name type="common">Streptococcus bovis</name>
    <dbReference type="NCBI Taxonomy" id="1335"/>
    <lineage>
        <taxon>Bacteria</taxon>
        <taxon>Bacillati</taxon>
        <taxon>Bacillota</taxon>
        <taxon>Bacilli</taxon>
        <taxon>Lactobacillales</taxon>
        <taxon>Streptococcaceae</taxon>
        <taxon>Streptococcus</taxon>
    </lineage>
</organism>
<accession>A0A1H0PEG3</accession>
<feature type="transmembrane region" description="Helical" evidence="1">
    <location>
        <begin position="59"/>
        <end position="80"/>
    </location>
</feature>
<reference evidence="2 3" key="1">
    <citation type="submission" date="2016-10" db="EMBL/GenBank/DDBJ databases">
        <authorList>
            <person name="de Groot N.N."/>
        </authorList>
    </citation>
    <scope>NUCLEOTIDE SEQUENCE [LARGE SCALE GENOMIC DNA]</scope>
    <source>
        <strain evidence="2 3">Sb04</strain>
    </source>
</reference>
<sequence length="251" mass="28338">MIQILKLELLKVRRTKSFIFGLLITAAGAFWEISAKYSQAVNPELHQISTLFNNQTVDVIVAPIAVTVFVLRIVHGEQVGRTFKLQQSNGQTYLSIFKNKLLLSIVFFAILSLLEIFLISIFAICVGLTPSLSLLCVKFLGLVLTDFCLICLYLTLVLVTEKQGLVLGLGFLGAFFGLILMQVATKIWSFIFPWLGSAYLSPYQFYVGNDNVYEYVRTPDLMLRFLLYTIFAFIVYRISMNIINKNGGAMR</sequence>
<evidence type="ECO:0000256" key="1">
    <source>
        <dbReference type="SAM" id="Phobius"/>
    </source>
</evidence>
<dbReference type="Proteomes" id="UP000183816">
    <property type="component" value="Unassembled WGS sequence"/>
</dbReference>
<dbReference type="EMBL" id="FNJK01000004">
    <property type="protein sequence ID" value="SDP03038.1"/>
    <property type="molecule type" value="Genomic_DNA"/>
</dbReference>
<feature type="transmembrane region" description="Helical" evidence="1">
    <location>
        <begin position="225"/>
        <end position="243"/>
    </location>
</feature>
<feature type="transmembrane region" description="Helical" evidence="1">
    <location>
        <begin position="101"/>
        <end position="124"/>
    </location>
</feature>
<name>A0A1H0PEG3_STREI</name>
<feature type="transmembrane region" description="Helical" evidence="1">
    <location>
        <begin position="139"/>
        <end position="159"/>
    </location>
</feature>
<gene>
    <name evidence="2" type="ORF">SAMN05216347_104111</name>
</gene>
<keyword evidence="1" id="KW-0812">Transmembrane</keyword>
<protein>
    <recommendedName>
        <fullName evidence="4">ABC-2 family transporter protein</fullName>
    </recommendedName>
</protein>